<keyword evidence="7" id="KW-0378">Hydrolase</keyword>
<evidence type="ECO:0000256" key="1">
    <source>
        <dbReference type="ARBA" id="ARBA00004496"/>
    </source>
</evidence>
<dbReference type="GO" id="GO:0004519">
    <property type="term" value="F:endonuclease activity"/>
    <property type="evidence" value="ECO:0007669"/>
    <property type="project" value="UniProtKB-KW"/>
</dbReference>
<keyword evidence="5" id="KW-0813">Transport</keyword>
<dbReference type="InterPro" id="IPR046985">
    <property type="entry name" value="IP5"/>
</dbReference>
<dbReference type="SMART" id="SM00128">
    <property type="entry name" value="IPPc"/>
    <property type="match status" value="1"/>
</dbReference>
<dbReference type="PhylomeDB" id="B6Q8R1"/>
<dbReference type="PANTHER" id="PTHR11200">
    <property type="entry name" value="INOSITOL 5-PHOSPHATASE"/>
    <property type="match status" value="1"/>
</dbReference>
<dbReference type="GO" id="GO:0015031">
    <property type="term" value="P:protein transport"/>
    <property type="evidence" value="ECO:0007669"/>
    <property type="project" value="UniProtKB-KW"/>
</dbReference>
<feature type="domain" description="SAC" evidence="10">
    <location>
        <begin position="156"/>
        <end position="526"/>
    </location>
</feature>
<keyword evidence="11" id="KW-0255">Endonuclease</keyword>
<keyword evidence="11" id="KW-0269">Exonuclease</keyword>
<protein>
    <recommendedName>
        <fullName evidence="4">phosphoinositide 5-phosphatase</fullName>
        <ecNumber evidence="4">3.1.3.36</ecNumber>
    </recommendedName>
</protein>
<dbReference type="InterPro" id="IPR036691">
    <property type="entry name" value="Endo/exonu/phosph_ase_sf"/>
</dbReference>
<comment type="subcellular location">
    <subcellularLocation>
        <location evidence="1">Cytoplasm</location>
    </subcellularLocation>
</comment>
<evidence type="ECO:0000256" key="7">
    <source>
        <dbReference type="ARBA" id="ARBA00022801"/>
    </source>
</evidence>
<dbReference type="GO" id="GO:0004527">
    <property type="term" value="F:exonuclease activity"/>
    <property type="evidence" value="ECO:0007669"/>
    <property type="project" value="UniProtKB-KW"/>
</dbReference>
<dbReference type="GO" id="GO:0046856">
    <property type="term" value="P:phosphatidylinositol dephosphorylation"/>
    <property type="evidence" value="ECO:0007669"/>
    <property type="project" value="InterPro"/>
</dbReference>
<dbReference type="OrthoDB" id="405996at2759"/>
<evidence type="ECO:0000256" key="8">
    <source>
        <dbReference type="ARBA" id="ARBA00022927"/>
    </source>
</evidence>
<proteinExistence type="inferred from homology"/>
<dbReference type="Pfam" id="PF22669">
    <property type="entry name" value="Exo_endo_phos2"/>
    <property type="match status" value="1"/>
</dbReference>
<evidence type="ECO:0000256" key="4">
    <source>
        <dbReference type="ARBA" id="ARBA00013044"/>
    </source>
</evidence>
<feature type="compositionally biased region" description="Polar residues" evidence="9">
    <location>
        <begin position="1046"/>
        <end position="1056"/>
    </location>
</feature>
<evidence type="ECO:0000256" key="3">
    <source>
        <dbReference type="ARBA" id="ARBA00009678"/>
    </source>
</evidence>
<evidence type="ECO:0000256" key="6">
    <source>
        <dbReference type="ARBA" id="ARBA00022490"/>
    </source>
</evidence>
<dbReference type="GO" id="GO:0016020">
    <property type="term" value="C:membrane"/>
    <property type="evidence" value="ECO:0007669"/>
    <property type="project" value="TreeGrafter"/>
</dbReference>
<name>B6Q8R1_TALMQ</name>
<comment type="similarity">
    <text evidence="3">In the central section; belongs to the inositol 1,4,5-trisphosphate 5-phosphatase family.</text>
</comment>
<gene>
    <name evidence="11" type="ORF">PMAA_069580</name>
</gene>
<dbReference type="InterPro" id="IPR002013">
    <property type="entry name" value="SAC_dom"/>
</dbReference>
<reference evidence="12" key="1">
    <citation type="journal article" date="2015" name="Genome Announc.">
        <title>Genome sequence of the AIDS-associated pathogen Penicillium marneffei (ATCC18224) and its near taxonomic relative Talaromyces stipitatus (ATCC10500).</title>
        <authorList>
            <person name="Nierman W.C."/>
            <person name="Fedorova-Abrams N.D."/>
            <person name="Andrianopoulos A."/>
        </authorList>
    </citation>
    <scope>NUCLEOTIDE SEQUENCE [LARGE SCALE GENOMIC DNA]</scope>
    <source>
        <strain evidence="12">ATCC 18224 / CBS 334.59 / QM 7333</strain>
    </source>
</reference>
<dbReference type="GO" id="GO:0005737">
    <property type="term" value="C:cytoplasm"/>
    <property type="evidence" value="ECO:0007669"/>
    <property type="project" value="UniProtKB-SubCell"/>
</dbReference>
<dbReference type="PANTHER" id="PTHR11200:SF257">
    <property type="entry name" value="PHOSPHOINOSITIDE 5-PHOSPHATASE"/>
    <property type="match status" value="1"/>
</dbReference>
<accession>B6Q8R1</accession>
<dbReference type="Gene3D" id="3.60.10.10">
    <property type="entry name" value="Endonuclease/exonuclease/phosphatase"/>
    <property type="match status" value="1"/>
</dbReference>
<keyword evidence="12" id="KW-1185">Reference proteome</keyword>
<keyword evidence="6" id="KW-0963">Cytoplasm</keyword>
<dbReference type="STRING" id="441960.B6Q8R1"/>
<keyword evidence="11" id="KW-0540">Nuclease</keyword>
<feature type="region of interest" description="Disordered" evidence="9">
    <location>
        <begin position="1024"/>
        <end position="1088"/>
    </location>
</feature>
<dbReference type="HOGENOM" id="CLU_003016_2_1_1"/>
<evidence type="ECO:0000259" key="10">
    <source>
        <dbReference type="PROSITE" id="PS50275"/>
    </source>
</evidence>
<dbReference type="GO" id="GO:0004439">
    <property type="term" value="F:phosphatidylinositol-4,5-bisphosphate 5-phosphatase activity"/>
    <property type="evidence" value="ECO:0007669"/>
    <property type="project" value="UniProtKB-EC"/>
</dbReference>
<dbReference type="VEuPathDB" id="FungiDB:PMAA_069580"/>
<evidence type="ECO:0000256" key="5">
    <source>
        <dbReference type="ARBA" id="ARBA00022448"/>
    </source>
</evidence>
<dbReference type="EC" id="3.1.3.36" evidence="4"/>
<keyword evidence="8" id="KW-0653">Protein transport</keyword>
<dbReference type="Proteomes" id="UP000001294">
    <property type="component" value="Unassembled WGS sequence"/>
</dbReference>
<evidence type="ECO:0000313" key="12">
    <source>
        <dbReference type="Proteomes" id="UP000001294"/>
    </source>
</evidence>
<dbReference type="Pfam" id="PF02383">
    <property type="entry name" value="Syja_N"/>
    <property type="match status" value="1"/>
</dbReference>
<dbReference type="PROSITE" id="PS50275">
    <property type="entry name" value="SAC"/>
    <property type="match status" value="1"/>
</dbReference>
<dbReference type="FunFam" id="3.60.10.10:FF:000029">
    <property type="entry name" value="Inositol polyphosphate 5-phosphatase"/>
    <property type="match status" value="1"/>
</dbReference>
<evidence type="ECO:0000256" key="9">
    <source>
        <dbReference type="SAM" id="MobiDB-lite"/>
    </source>
</evidence>
<organism evidence="11 12">
    <name type="scientific">Talaromyces marneffei (strain ATCC 18224 / CBS 334.59 / QM 7333)</name>
    <name type="common">Penicillium marneffei</name>
    <dbReference type="NCBI Taxonomy" id="441960"/>
    <lineage>
        <taxon>Eukaryota</taxon>
        <taxon>Fungi</taxon>
        <taxon>Dikarya</taxon>
        <taxon>Ascomycota</taxon>
        <taxon>Pezizomycotina</taxon>
        <taxon>Eurotiomycetes</taxon>
        <taxon>Eurotiomycetidae</taxon>
        <taxon>Eurotiales</taxon>
        <taxon>Trichocomaceae</taxon>
        <taxon>Talaromyces</taxon>
        <taxon>Talaromyces sect. Talaromyces</taxon>
    </lineage>
</organism>
<dbReference type="AlphaFoldDB" id="B6Q8R1"/>
<dbReference type="SUPFAM" id="SSF56219">
    <property type="entry name" value="DNase I-like"/>
    <property type="match status" value="1"/>
</dbReference>
<comment type="similarity">
    <text evidence="2">Belongs to the synaptojanin family.</text>
</comment>
<dbReference type="GO" id="GO:0043813">
    <property type="term" value="F:phosphatidylinositol-3,5-bisphosphate 5-phosphatase activity"/>
    <property type="evidence" value="ECO:0007669"/>
    <property type="project" value="TreeGrafter"/>
</dbReference>
<sequence>MSTLRVLYRDQPRRSIALATDDCVLEITQPNVDYGRNGATTKHQDTNRCLLEAHFRSFSDLQGYRLLGEGRGTLGLISLNRDVFICVVTSSSRAATVRPGETVLKIENVEFYCLNRSDYEYGEEYQTSSRFAVEDIGSDDLHDIKDIVTDHPFIALKKLFGDGSFYYSRDFNLTERVQDRSTTSSVIDIDGLNQDMLWNSYMIDPLLIFRSRLSTHEREKLDTSRILTSVIRGFAGTLAIPAAGLRITHLASNLPSNLTVISRLSARRAGTRFNSRGIDDDGNVANFVETETILWSPPGLTFSYAQARGSVPIFWEQTPGLIPGQQKIEISRSFEATQHAFDRHFDFLELNYGAVHIVNLLSDTKNSELSLSSEFRKHVAKRSDAHQNGSLTSFDHYLLRMTDFDFHAEARGPLGYEVSNQIYEILKRALDGFGYALIETASNEKRSSLSGRNREVPRVILQQEGIFRTNCLDCLDRTNLVQTIISLMALEMYLHQRGSDMVPEIRMRHSSLWADNGDALSKVYAGTGALKSSFTRHGKMSLAGAFADARKSATRLYVNNFADKARQNTIDILLGHLSNQVPVELYDPINDVVAAELEHRAEEYTSSKNIRIWVGTFNVNGKGEGTTTDLSPWLLGMRGKGGDNPALVVVAFQEIVELSPQQIMSTDPKPRMTWENSVRNCLNEYADRMGTNRYVLLRSGQLVGAALLVYVREDALGDIKNVEGSVKKTGLSGMAGNKGGCAIRLEYSNTKICLVTAHLAAGFANYDERNKDYATISNGLRFRYNRTIEDHDAIIWLGDFNYRIGLDNQEVRQLIKNHEFGKLYEHDQLNLQMLAGRTFPFYSEGLIRFAPTYKYDLGTDNYDTSDKGRIPAWCDRVLWKGGGLKQIDYAAANIKTSDHRPVSSLFDCTISIIDEVQKDRLNRILYDRHRAEFGAMVSRGDLLEDDDDAVRSFGNSQGLPPASSDRHKWWLDNGSGARSDIAPFVQGNVPNIVGKSNPFTRSEEDEWVNPQALLDIADSRDHSKVAVADSSMSKSQRQRKPVALSQPDSTPASIIESQRGGGCISVDAGEPKPRLPPRPPTWQTGENFLPQPIKRSATAAHTPTNLLDEVDPAIEKWKPLLPHR</sequence>
<dbReference type="EMBL" id="DS995900">
    <property type="protein sequence ID" value="EEA25865.1"/>
    <property type="molecule type" value="Genomic_DNA"/>
</dbReference>
<evidence type="ECO:0000256" key="2">
    <source>
        <dbReference type="ARBA" id="ARBA00008943"/>
    </source>
</evidence>
<dbReference type="InterPro" id="IPR000300">
    <property type="entry name" value="IPPc"/>
</dbReference>
<evidence type="ECO:0000313" key="11">
    <source>
        <dbReference type="EMBL" id="EEA25865.1"/>
    </source>
</evidence>